<keyword evidence="3" id="KW-0233">DNA recombination</keyword>
<evidence type="ECO:0000256" key="3">
    <source>
        <dbReference type="ARBA" id="ARBA00023172"/>
    </source>
</evidence>
<feature type="domain" description="DDE" evidence="4">
    <location>
        <begin position="78"/>
        <end position="206"/>
    </location>
</feature>
<keyword evidence="1" id="KW-0815">Transposition</keyword>
<evidence type="ECO:0000313" key="6">
    <source>
        <dbReference type="Proteomes" id="UP001161580"/>
    </source>
</evidence>
<dbReference type="NCBIfam" id="NF033587">
    <property type="entry name" value="transpos_IS6"/>
    <property type="match status" value="1"/>
</dbReference>
<organism evidence="5 6">
    <name type="scientific">Ferirhizobium litorale</name>
    <dbReference type="NCBI Taxonomy" id="2927786"/>
    <lineage>
        <taxon>Bacteria</taxon>
        <taxon>Pseudomonadati</taxon>
        <taxon>Pseudomonadota</taxon>
        <taxon>Alphaproteobacteria</taxon>
        <taxon>Hyphomicrobiales</taxon>
        <taxon>Rhizobiaceae</taxon>
        <taxon>Ferirhizobium</taxon>
    </lineage>
</organism>
<proteinExistence type="predicted"/>
<gene>
    <name evidence="5" type="ORF">MRS75_23945</name>
</gene>
<dbReference type="Pfam" id="PF13610">
    <property type="entry name" value="DDE_Tnp_IS240"/>
    <property type="match status" value="1"/>
</dbReference>
<evidence type="ECO:0000313" key="5">
    <source>
        <dbReference type="EMBL" id="MDI7925107.1"/>
    </source>
</evidence>
<dbReference type="InterPro" id="IPR047930">
    <property type="entry name" value="Transpos_IS6"/>
</dbReference>
<dbReference type="GO" id="GO:0003677">
    <property type="term" value="F:DNA binding"/>
    <property type="evidence" value="ECO:0007669"/>
    <property type="project" value="UniProtKB-KW"/>
</dbReference>
<accession>A0AAE3U4P2</accession>
<dbReference type="Proteomes" id="UP001161580">
    <property type="component" value="Unassembled WGS sequence"/>
</dbReference>
<evidence type="ECO:0000256" key="2">
    <source>
        <dbReference type="ARBA" id="ARBA00023125"/>
    </source>
</evidence>
<evidence type="ECO:0000256" key="1">
    <source>
        <dbReference type="ARBA" id="ARBA00022578"/>
    </source>
</evidence>
<dbReference type="GO" id="GO:0032196">
    <property type="term" value="P:transposition"/>
    <property type="evidence" value="ECO:0007669"/>
    <property type="project" value="UniProtKB-KW"/>
</dbReference>
<protein>
    <submittedName>
        <fullName evidence="5">IS6 family transposase</fullName>
    </submittedName>
</protein>
<keyword evidence="2" id="KW-0238">DNA-binding</keyword>
<comment type="caution">
    <text evidence="5">The sequence shown here is derived from an EMBL/GenBank/DDBJ whole genome shotgun (WGS) entry which is preliminary data.</text>
</comment>
<dbReference type="AlphaFoldDB" id="A0AAE3U4P2"/>
<dbReference type="EMBL" id="JALDYZ010000023">
    <property type="protein sequence ID" value="MDI7925107.1"/>
    <property type="molecule type" value="Genomic_DNA"/>
</dbReference>
<dbReference type="InterPro" id="IPR032874">
    <property type="entry name" value="DDE_dom"/>
</dbReference>
<keyword evidence="6" id="KW-1185">Reference proteome</keyword>
<name>A0AAE3U4P2_9HYPH</name>
<dbReference type="PANTHER" id="PTHR35528">
    <property type="entry name" value="BLL1675 PROTEIN"/>
    <property type="match status" value="1"/>
</dbReference>
<dbReference type="InterPro" id="IPR052183">
    <property type="entry name" value="IS_Transposase"/>
</dbReference>
<sequence length="238" mass="28085">MTRFACYPLYRRHRFPADVIAHAVWLYFRFPLSLRMVEDMLAARGIIVSHQTVKHWAEKFGRHFANDIRKRSAGKLGDKWHLDEVVITIAGKKHWHWRAVDQDGFVLDVLVQSRRNAKAAKRLMRKLLRGQGRSPRVMITDKLRSYGAAKRDIMPGVEHRSHKGLNNRAENSHQPIRRRERIMKRFKSARHLQRFASIHDPIANLFQIRRHDISSTHHRELRATAVETWHQIARLRAA</sequence>
<evidence type="ECO:0000259" key="4">
    <source>
        <dbReference type="Pfam" id="PF13610"/>
    </source>
</evidence>
<dbReference type="PANTHER" id="PTHR35528:SF3">
    <property type="entry name" value="BLL1675 PROTEIN"/>
    <property type="match status" value="1"/>
</dbReference>
<dbReference type="RefSeq" id="WP_311789438.1">
    <property type="nucleotide sequence ID" value="NZ_JALDYY010000030.1"/>
</dbReference>
<reference evidence="5" key="1">
    <citation type="submission" date="2022-03" db="EMBL/GenBank/DDBJ databases">
        <title>Fererhizobium litorale gen. nov., sp. nov., isolated from sandy sediments of the Sea of Japan seashore.</title>
        <authorList>
            <person name="Romanenko L."/>
            <person name="Kurilenko V."/>
            <person name="Otstavnykh N."/>
            <person name="Svetashev V."/>
            <person name="Tekutyeva L."/>
            <person name="Isaeva M."/>
            <person name="Mikhailov V."/>
        </authorList>
    </citation>
    <scope>NUCLEOTIDE SEQUENCE</scope>
    <source>
        <strain evidence="5">KMM 9576</strain>
    </source>
</reference>
<dbReference type="GO" id="GO:0006310">
    <property type="term" value="P:DNA recombination"/>
    <property type="evidence" value="ECO:0007669"/>
    <property type="project" value="UniProtKB-KW"/>
</dbReference>